<dbReference type="Pfam" id="PF25568">
    <property type="entry name" value="AAA_lid_At3g28540"/>
    <property type="match status" value="1"/>
</dbReference>
<evidence type="ECO:0000313" key="8">
    <source>
        <dbReference type="Proteomes" id="UP000008311"/>
    </source>
</evidence>
<keyword evidence="3" id="KW-0378">Hydrolase</keyword>
<dbReference type="InterPro" id="IPR027417">
    <property type="entry name" value="P-loop_NTPase"/>
</dbReference>
<protein>
    <submittedName>
        <fullName evidence="7">ATP binding protein, putative</fullName>
    </submittedName>
</protein>
<evidence type="ECO:0000313" key="7">
    <source>
        <dbReference type="EMBL" id="EEF40801.1"/>
    </source>
</evidence>
<evidence type="ECO:0000256" key="1">
    <source>
        <dbReference type="ARBA" id="ARBA00001946"/>
    </source>
</evidence>
<feature type="domain" description="AAA+ ATPase" evidence="6">
    <location>
        <begin position="244"/>
        <end position="361"/>
    </location>
</feature>
<dbReference type="eggNOG" id="KOG0743">
    <property type="taxonomic scope" value="Eukaryota"/>
</dbReference>
<dbReference type="GO" id="GO:0016887">
    <property type="term" value="F:ATP hydrolysis activity"/>
    <property type="evidence" value="ECO:0007669"/>
    <property type="project" value="InterPro"/>
</dbReference>
<name>B9S6B1_RICCO</name>
<dbReference type="Pfam" id="PF00004">
    <property type="entry name" value="AAA"/>
    <property type="match status" value="1"/>
</dbReference>
<evidence type="ECO:0000256" key="2">
    <source>
        <dbReference type="ARBA" id="ARBA00007448"/>
    </source>
</evidence>
<evidence type="ECO:0000256" key="3">
    <source>
        <dbReference type="ARBA" id="ARBA00022801"/>
    </source>
</evidence>
<accession>B9S6B1</accession>
<evidence type="ECO:0000256" key="4">
    <source>
        <dbReference type="ARBA" id="ARBA00022842"/>
    </source>
</evidence>
<dbReference type="SMART" id="SM00382">
    <property type="entry name" value="AAA"/>
    <property type="match status" value="1"/>
</dbReference>
<evidence type="ECO:0000259" key="6">
    <source>
        <dbReference type="SMART" id="SM00382"/>
    </source>
</evidence>
<dbReference type="Proteomes" id="UP000008311">
    <property type="component" value="Unassembled WGS sequence"/>
</dbReference>
<dbReference type="InterPro" id="IPR025753">
    <property type="entry name" value="AAA_N_dom"/>
</dbReference>
<keyword evidence="4" id="KW-0460">Magnesium</keyword>
<dbReference type="Pfam" id="PF14363">
    <property type="entry name" value="AAA_assoc"/>
    <property type="match status" value="1"/>
</dbReference>
<keyword evidence="8" id="KW-1185">Reference proteome</keyword>
<comment type="cofactor">
    <cofactor evidence="1">
        <name>Mg(2+)</name>
        <dbReference type="ChEBI" id="CHEBI:18420"/>
    </cofactor>
</comment>
<dbReference type="InterPro" id="IPR058017">
    <property type="entry name" value="At3g28540-like_C"/>
</dbReference>
<dbReference type="GO" id="GO:0005524">
    <property type="term" value="F:ATP binding"/>
    <property type="evidence" value="ECO:0007669"/>
    <property type="project" value="InterPro"/>
</dbReference>
<dbReference type="PANTHER" id="PTHR23070">
    <property type="entry name" value="BCS1 AAA-TYPE ATPASE"/>
    <property type="match status" value="1"/>
</dbReference>
<dbReference type="SUPFAM" id="SSF52540">
    <property type="entry name" value="P-loop containing nucleoside triphosphate hydrolases"/>
    <property type="match status" value="1"/>
</dbReference>
<comment type="catalytic activity">
    <reaction evidence="5">
        <text>ATP + H2O = ADP + phosphate + H(+)</text>
        <dbReference type="Rhea" id="RHEA:13065"/>
        <dbReference type="ChEBI" id="CHEBI:15377"/>
        <dbReference type="ChEBI" id="CHEBI:15378"/>
        <dbReference type="ChEBI" id="CHEBI:30616"/>
        <dbReference type="ChEBI" id="CHEBI:43474"/>
        <dbReference type="ChEBI" id="CHEBI:456216"/>
    </reaction>
</comment>
<gene>
    <name evidence="7" type="ORF">RCOM_0534660</name>
</gene>
<dbReference type="STRING" id="3988.B9S6B1"/>
<dbReference type="InterPro" id="IPR003959">
    <property type="entry name" value="ATPase_AAA_core"/>
</dbReference>
<reference evidence="8" key="1">
    <citation type="journal article" date="2010" name="Nat. Biotechnol.">
        <title>Draft genome sequence of the oilseed species Ricinus communis.</title>
        <authorList>
            <person name="Chan A.P."/>
            <person name="Crabtree J."/>
            <person name="Zhao Q."/>
            <person name="Lorenzi H."/>
            <person name="Orvis J."/>
            <person name="Puiu D."/>
            <person name="Melake-Berhan A."/>
            <person name="Jones K.M."/>
            <person name="Redman J."/>
            <person name="Chen G."/>
            <person name="Cahoon E.B."/>
            <person name="Gedil M."/>
            <person name="Stanke M."/>
            <person name="Haas B.J."/>
            <person name="Wortman J.R."/>
            <person name="Fraser-Liggett C.M."/>
            <person name="Ravel J."/>
            <person name="Rabinowicz P.D."/>
        </authorList>
    </citation>
    <scope>NUCLEOTIDE SEQUENCE [LARGE SCALE GENOMIC DNA]</scope>
    <source>
        <strain evidence="8">cv. Hale</strain>
    </source>
</reference>
<dbReference type="GO" id="GO:0006950">
    <property type="term" value="P:response to stress"/>
    <property type="evidence" value="ECO:0007669"/>
    <property type="project" value="UniProtKB-ARBA"/>
</dbReference>
<proteinExistence type="inferred from homology"/>
<comment type="similarity">
    <text evidence="2">Belongs to the AAA ATPase family. BCS1 subfamily.</text>
</comment>
<dbReference type="InterPro" id="IPR003593">
    <property type="entry name" value="AAA+_ATPase"/>
</dbReference>
<sequence>MMPSVSQMPQIASTLFSTYASFAAFLMLVRSLANDLIPHHLQSYINSFFCRLFTHASSSTFTLTIDELFGYSQNQIYEAAEIYLRTKTANSSARHLKVSKSQRQRKITTSIVSGEEIIDYYDDMKLKWRYACDESQTPPNEKRYFELSFNMNFKDKVLSSYLPYVLQKADASKQEDKVVKLYNRECPYDDEDGSGGGMWGSINLEHPSTFQTLAMDPEVKKMVVDDLDRFLQRKEFYKKVGRAWKRGYLLYGPPGTGKSSLIAAMANYLRFNIYDLDLASVSSNSELKRILLSTTNRSILVIEDIDCNKEARDRQNIADEYDPSISKMTLSVFTTNHKDRLDPALLRPGRMDMHIHMSYCSPYGFKTLASNYLGVSDHPLFGEIEALIESSEISPAQVAEELMKNDDADVALEGLIQFIKRKKMEGTEIKDEKTKLVDAP</sequence>
<dbReference type="InParanoid" id="B9S6B1"/>
<dbReference type="InterPro" id="IPR050747">
    <property type="entry name" value="Mitochondrial_chaperone_BCS1"/>
</dbReference>
<evidence type="ECO:0000256" key="5">
    <source>
        <dbReference type="ARBA" id="ARBA00049360"/>
    </source>
</evidence>
<dbReference type="FunCoup" id="B9S6B1">
    <property type="interactions" value="1231"/>
</dbReference>
<dbReference type="EMBL" id="EQ973879">
    <property type="protein sequence ID" value="EEF40801.1"/>
    <property type="molecule type" value="Genomic_DNA"/>
</dbReference>
<organism evidence="7 8">
    <name type="scientific">Ricinus communis</name>
    <name type="common">Castor bean</name>
    <dbReference type="NCBI Taxonomy" id="3988"/>
    <lineage>
        <taxon>Eukaryota</taxon>
        <taxon>Viridiplantae</taxon>
        <taxon>Streptophyta</taxon>
        <taxon>Embryophyta</taxon>
        <taxon>Tracheophyta</taxon>
        <taxon>Spermatophyta</taxon>
        <taxon>Magnoliopsida</taxon>
        <taxon>eudicotyledons</taxon>
        <taxon>Gunneridae</taxon>
        <taxon>Pentapetalae</taxon>
        <taxon>rosids</taxon>
        <taxon>fabids</taxon>
        <taxon>Malpighiales</taxon>
        <taxon>Euphorbiaceae</taxon>
        <taxon>Acalyphoideae</taxon>
        <taxon>Acalypheae</taxon>
        <taxon>Ricinus</taxon>
    </lineage>
</organism>
<dbReference type="Gene3D" id="6.10.280.40">
    <property type="match status" value="1"/>
</dbReference>
<dbReference type="AlphaFoldDB" id="B9S6B1"/>
<dbReference type="Gene3D" id="3.40.50.300">
    <property type="entry name" value="P-loop containing nucleotide triphosphate hydrolases"/>
    <property type="match status" value="1"/>
</dbReference>